<evidence type="ECO:0000313" key="2">
    <source>
        <dbReference type="Proteomes" id="UP001318040"/>
    </source>
</evidence>
<feature type="compositionally biased region" description="Acidic residues" evidence="1">
    <location>
        <begin position="292"/>
        <end position="342"/>
    </location>
</feature>
<gene>
    <name evidence="3" type="primary">LOC116939799</name>
</gene>
<feature type="compositionally biased region" description="Acidic residues" evidence="1">
    <location>
        <begin position="219"/>
        <end position="232"/>
    </location>
</feature>
<feature type="region of interest" description="Disordered" evidence="1">
    <location>
        <begin position="181"/>
        <end position="255"/>
    </location>
</feature>
<dbReference type="RefSeq" id="XP_032804517.1">
    <property type="nucleotide sequence ID" value="XM_032948626.1"/>
</dbReference>
<feature type="compositionally biased region" description="Polar residues" evidence="1">
    <location>
        <begin position="105"/>
        <end position="114"/>
    </location>
</feature>
<dbReference type="KEGG" id="pmrn:116939799"/>
<feature type="compositionally biased region" description="Acidic residues" evidence="1">
    <location>
        <begin position="181"/>
        <end position="202"/>
    </location>
</feature>
<reference evidence="3" key="1">
    <citation type="submission" date="2025-08" db="UniProtKB">
        <authorList>
            <consortium name="RefSeq"/>
        </authorList>
    </citation>
    <scope>IDENTIFICATION</scope>
    <source>
        <tissue evidence="3">Sperm</tissue>
    </source>
</reference>
<feature type="region of interest" description="Disordered" evidence="1">
    <location>
        <begin position="83"/>
        <end position="114"/>
    </location>
</feature>
<keyword evidence="2" id="KW-1185">Reference proteome</keyword>
<accession>A0AAJ7WP09</accession>
<dbReference type="Proteomes" id="UP001318040">
    <property type="component" value="Chromosome 6"/>
</dbReference>
<evidence type="ECO:0000256" key="1">
    <source>
        <dbReference type="SAM" id="MobiDB-lite"/>
    </source>
</evidence>
<organism evidence="2 3">
    <name type="scientific">Petromyzon marinus</name>
    <name type="common">Sea lamprey</name>
    <dbReference type="NCBI Taxonomy" id="7757"/>
    <lineage>
        <taxon>Eukaryota</taxon>
        <taxon>Metazoa</taxon>
        <taxon>Chordata</taxon>
        <taxon>Craniata</taxon>
        <taxon>Vertebrata</taxon>
        <taxon>Cyclostomata</taxon>
        <taxon>Hyperoartia</taxon>
        <taxon>Petromyzontiformes</taxon>
        <taxon>Petromyzontidae</taxon>
        <taxon>Petromyzon</taxon>
    </lineage>
</organism>
<feature type="region of interest" description="Disordered" evidence="1">
    <location>
        <begin position="289"/>
        <end position="342"/>
    </location>
</feature>
<protein>
    <submittedName>
        <fullName evidence="3">FK506-binding protein 3-like</fullName>
    </submittedName>
</protein>
<name>A0AAJ7WP09_PETMA</name>
<sequence>MMMTEAHVSEVVVVVACAEAVEAMSLSPGPAQSGQILPEKVAPKPGPGAALPCIVLDAEDAVVESGELRWPPCLALSLAASSDLHQDPGSSPDPGRSTLGRVEESTSMPATGFCRQTNSAAGRVLELVIDLDINSAAAANLDPDSGSSHGPEIVVSSLDPAEPAESGELMWPPAHLMVKEEEDDDDDDGGGDEAVVDDDGEVFAENIKGKFQACGGGGGEDDDVDDDGDDDMKEVPDDRYDTAAVTSMEPDEDSHAVLELVDPREDGAERTGNFGEGVIQAGARGMEACVSMEEEEEEEDEEGVEFEEVGEGDEEEVDQDEGDDDDDEEEEDEEEEEGVCGP</sequence>
<proteinExistence type="predicted"/>
<dbReference type="AlphaFoldDB" id="A0AAJ7WP09"/>
<evidence type="ECO:0000313" key="3">
    <source>
        <dbReference type="RefSeq" id="XP_032804517.1"/>
    </source>
</evidence>